<evidence type="ECO:0000256" key="1">
    <source>
        <dbReference type="ARBA" id="ARBA00004123"/>
    </source>
</evidence>
<comment type="subcellular location">
    <subcellularLocation>
        <location evidence="1">Nucleus</location>
    </subcellularLocation>
</comment>
<dbReference type="PANTHER" id="PTHR43952">
    <property type="entry name" value="MYB FAMILY TRANSCRIPTION FACTOR-RELATED"/>
    <property type="match status" value="1"/>
</dbReference>
<dbReference type="FunFam" id="1.10.10.60:FF:000154">
    <property type="entry name" value="Transcription factor SRM1"/>
    <property type="match status" value="1"/>
</dbReference>
<evidence type="ECO:0000256" key="2">
    <source>
        <dbReference type="ARBA" id="ARBA00023015"/>
    </source>
</evidence>
<feature type="region of interest" description="Disordered" evidence="5">
    <location>
        <begin position="1"/>
        <end position="22"/>
    </location>
</feature>
<dbReference type="EMBL" id="KZ451921">
    <property type="protein sequence ID" value="PKA62023.1"/>
    <property type="molecule type" value="Genomic_DNA"/>
</dbReference>
<reference evidence="7 8" key="1">
    <citation type="journal article" date="2017" name="Nature">
        <title>The Apostasia genome and the evolution of orchids.</title>
        <authorList>
            <person name="Zhang G.Q."/>
            <person name="Liu K.W."/>
            <person name="Li Z."/>
            <person name="Lohaus R."/>
            <person name="Hsiao Y.Y."/>
            <person name="Niu S.C."/>
            <person name="Wang J.Y."/>
            <person name="Lin Y.C."/>
            <person name="Xu Q."/>
            <person name="Chen L.J."/>
            <person name="Yoshida K."/>
            <person name="Fujiwara S."/>
            <person name="Wang Z.W."/>
            <person name="Zhang Y.Q."/>
            <person name="Mitsuda N."/>
            <person name="Wang M."/>
            <person name="Liu G.H."/>
            <person name="Pecoraro L."/>
            <person name="Huang H.X."/>
            <person name="Xiao X.J."/>
            <person name="Lin M."/>
            <person name="Wu X.Y."/>
            <person name="Wu W.L."/>
            <person name="Chen Y.Y."/>
            <person name="Chang S.B."/>
            <person name="Sakamoto S."/>
            <person name="Ohme-Takagi M."/>
            <person name="Yagi M."/>
            <person name="Zeng S.J."/>
            <person name="Shen C.Y."/>
            <person name="Yeh C.M."/>
            <person name="Luo Y.B."/>
            <person name="Tsai W.C."/>
            <person name="Van de Peer Y."/>
            <person name="Liu Z.J."/>
        </authorList>
    </citation>
    <scope>NUCLEOTIDE SEQUENCE [LARGE SCALE GENOMIC DNA]</scope>
    <source>
        <strain evidence="8">cv. Shenzhen</strain>
        <tissue evidence="7">Stem</tissue>
    </source>
</reference>
<keyword evidence="2" id="KW-0805">Transcription regulation</keyword>
<evidence type="ECO:0000313" key="7">
    <source>
        <dbReference type="EMBL" id="PKA62023.1"/>
    </source>
</evidence>
<dbReference type="AlphaFoldDB" id="A0A2I0B2K7"/>
<dbReference type="CDD" id="cd00167">
    <property type="entry name" value="SANT"/>
    <property type="match status" value="1"/>
</dbReference>
<accession>A0A2I0B2K7</accession>
<dbReference type="GO" id="GO:0005634">
    <property type="term" value="C:nucleus"/>
    <property type="evidence" value="ECO:0007669"/>
    <property type="project" value="UniProtKB-SubCell"/>
</dbReference>
<dbReference type="GO" id="GO:0003700">
    <property type="term" value="F:DNA-binding transcription factor activity"/>
    <property type="evidence" value="ECO:0007669"/>
    <property type="project" value="InterPro"/>
</dbReference>
<organism evidence="7 8">
    <name type="scientific">Apostasia shenzhenica</name>
    <dbReference type="NCBI Taxonomy" id="1088818"/>
    <lineage>
        <taxon>Eukaryota</taxon>
        <taxon>Viridiplantae</taxon>
        <taxon>Streptophyta</taxon>
        <taxon>Embryophyta</taxon>
        <taxon>Tracheophyta</taxon>
        <taxon>Spermatophyta</taxon>
        <taxon>Magnoliopsida</taxon>
        <taxon>Liliopsida</taxon>
        <taxon>Asparagales</taxon>
        <taxon>Orchidaceae</taxon>
        <taxon>Apostasioideae</taxon>
        <taxon>Apostasia</taxon>
    </lineage>
</organism>
<dbReference type="OrthoDB" id="118550at2759"/>
<evidence type="ECO:0000256" key="5">
    <source>
        <dbReference type="SAM" id="MobiDB-lite"/>
    </source>
</evidence>
<dbReference type="PROSITE" id="PS50090">
    <property type="entry name" value="MYB_LIKE"/>
    <property type="match status" value="1"/>
</dbReference>
<dbReference type="InterPro" id="IPR009057">
    <property type="entry name" value="Homeodomain-like_sf"/>
</dbReference>
<feature type="domain" description="Myb-like" evidence="6">
    <location>
        <begin position="15"/>
        <end position="70"/>
    </location>
</feature>
<evidence type="ECO:0000313" key="8">
    <source>
        <dbReference type="Proteomes" id="UP000236161"/>
    </source>
</evidence>
<evidence type="ECO:0000256" key="4">
    <source>
        <dbReference type="ARBA" id="ARBA00023242"/>
    </source>
</evidence>
<dbReference type="InterPro" id="IPR001005">
    <property type="entry name" value="SANT/Myb"/>
</dbReference>
<name>A0A2I0B2K7_9ASPA</name>
<evidence type="ECO:0000259" key="6">
    <source>
        <dbReference type="PROSITE" id="PS50090"/>
    </source>
</evidence>
<dbReference type="SUPFAM" id="SSF46689">
    <property type="entry name" value="Homeodomain-like"/>
    <property type="match status" value="1"/>
</dbReference>
<keyword evidence="8" id="KW-1185">Reference proteome</keyword>
<dbReference type="Proteomes" id="UP000236161">
    <property type="component" value="Unassembled WGS sequence"/>
</dbReference>
<protein>
    <submittedName>
        <fullName evidence="7">Protein RADIALIS-like 6</fullName>
    </submittedName>
</protein>
<dbReference type="STRING" id="1088818.A0A2I0B2K7"/>
<dbReference type="Pfam" id="PF00249">
    <property type="entry name" value="Myb_DNA-binding"/>
    <property type="match status" value="1"/>
</dbReference>
<sequence length="95" mass="10597">MASSSSSSTSTMASSSSSARSAWTFDQNKRFEQALAVYDKDTPDRWQVIAGVVGDGKTAEEVKLHYEWLVEDVKMIQADLIELPKYRFAGNTDEK</sequence>
<dbReference type="InterPro" id="IPR044636">
    <property type="entry name" value="RADIALIS-like"/>
</dbReference>
<keyword evidence="4" id="KW-0539">Nucleus</keyword>
<dbReference type="Gene3D" id="1.10.10.60">
    <property type="entry name" value="Homeodomain-like"/>
    <property type="match status" value="1"/>
</dbReference>
<proteinExistence type="predicted"/>
<gene>
    <name evidence="7" type="primary">RL6</name>
    <name evidence="7" type="ORF">AXF42_Ash018248</name>
</gene>
<dbReference type="PANTHER" id="PTHR43952:SF75">
    <property type="entry name" value="PROTEIN RADIALIS-LIKE 6"/>
    <property type="match status" value="1"/>
</dbReference>
<evidence type="ECO:0000256" key="3">
    <source>
        <dbReference type="ARBA" id="ARBA00023163"/>
    </source>
</evidence>
<dbReference type="SMART" id="SM00717">
    <property type="entry name" value="SANT"/>
    <property type="match status" value="1"/>
</dbReference>
<keyword evidence="3" id="KW-0804">Transcription</keyword>